<dbReference type="RefSeq" id="WP_148750735.1">
    <property type="nucleotide sequence ID" value="NZ_VSSR01000016.1"/>
</dbReference>
<dbReference type="OrthoDB" id="6057489at2"/>
<evidence type="ECO:0000256" key="2">
    <source>
        <dbReference type="SAM" id="MobiDB-lite"/>
    </source>
</evidence>
<evidence type="ECO:0000313" key="4">
    <source>
        <dbReference type="Proteomes" id="UP000324853"/>
    </source>
</evidence>
<sequence length="624" mass="64592">MPTRKALALDNTFEDADLDFTGTSTTPLQPSAVNQAPVRSSEAGSSENTETMSFQGSGLVFVNTWGAGASTQFKNIVISAEQYLSQLFPNACTVNCTFDLQSLNPAYSGENFFNPVHVSYASFASAIQQHAHTAAGKAAATVLMNTADPTGGAGLNVSIGEARILGLASAGNGTDDTIYLNNVYWTASALQNYPNDAKAVILHELTEGIMGRVGGLGKSGNSWAPMDFFRYTASGQHDYTGGSDGKSTFFSIDGRSVYTQLQFHASYANGTNDGFDLADWDGVLGDSNNYDPFGPGGPGVGGPGVLSPEDIQIMQALGWGLQTHTPKDLNGDGISDVLFRNNSTGDWGYEALNGTGGGTWHALSLTSAAYSVVGASDFNGDGIADVLYRNNSTGDFGAALFNSSGNATWEPLGGSSIGYSVVGAGDFNGDGVSDILFRNNASGDWGYDALNGSGGGTWHALNLTSPAYNVVGIGDFNGDGVADVLYRNNGTGDFGAALFNHNGNATWEPLGSSSTAYSVVGTGDFNGDGISDVLFRNNTTGDWGYEALNGSGGGTWHVLSTTSATYSVVEVGDFNGDGVADVLFRENSTGNFGAALFGNNGIPTWQPLGGSSAAYSVVGGTNWT</sequence>
<dbReference type="AlphaFoldDB" id="A0A5S4WWC0"/>
<evidence type="ECO:0000256" key="1">
    <source>
        <dbReference type="ARBA" id="ARBA00022729"/>
    </source>
</evidence>
<dbReference type="PANTHER" id="PTHR46580:SF2">
    <property type="entry name" value="MAM DOMAIN-CONTAINING PROTEIN"/>
    <property type="match status" value="1"/>
</dbReference>
<dbReference type="EMBL" id="VSSR01000016">
    <property type="protein sequence ID" value="TYL85903.1"/>
    <property type="molecule type" value="Genomic_DNA"/>
</dbReference>
<evidence type="ECO:0000313" key="3">
    <source>
        <dbReference type="EMBL" id="TYL85903.1"/>
    </source>
</evidence>
<dbReference type="Proteomes" id="UP000324853">
    <property type="component" value="Unassembled WGS sequence"/>
</dbReference>
<dbReference type="Pfam" id="PF13517">
    <property type="entry name" value="FG-GAP_3"/>
    <property type="match status" value="2"/>
</dbReference>
<proteinExistence type="predicted"/>
<accession>A0A5S4WWC0</accession>
<keyword evidence="1" id="KW-0732">Signal</keyword>
<dbReference type="SUPFAM" id="SSF69318">
    <property type="entry name" value="Integrin alpha N-terminal domain"/>
    <property type="match status" value="1"/>
</dbReference>
<comment type="caution">
    <text evidence="3">The sequence shown here is derived from an EMBL/GenBank/DDBJ whole genome shotgun (WGS) entry which is preliminary data.</text>
</comment>
<name>A0A5S4WWC0_9BRAD</name>
<feature type="compositionally biased region" description="Polar residues" evidence="2">
    <location>
        <begin position="21"/>
        <end position="50"/>
    </location>
</feature>
<reference evidence="3 4" key="1">
    <citation type="submission" date="2019-08" db="EMBL/GenBank/DDBJ databases">
        <title>Bradyrhizobium hipponensis sp. nov., a rhizobium isolated from a Lupinus angustifolius root nodule in Tunisia.</title>
        <authorList>
            <person name="Off K."/>
            <person name="Rejili M."/>
            <person name="Mars M."/>
            <person name="Brachmann A."/>
            <person name="Marin M."/>
        </authorList>
    </citation>
    <scope>NUCLEOTIDE SEQUENCE [LARGE SCALE GENOMIC DNA]</scope>
    <source>
        <strain evidence="3 4">CTAW11</strain>
    </source>
</reference>
<protein>
    <submittedName>
        <fullName evidence="3">VCBS repeat-containing protein</fullName>
    </submittedName>
</protein>
<feature type="region of interest" description="Disordered" evidence="2">
    <location>
        <begin position="20"/>
        <end position="50"/>
    </location>
</feature>
<dbReference type="PANTHER" id="PTHR46580">
    <property type="entry name" value="SENSOR KINASE-RELATED"/>
    <property type="match status" value="1"/>
</dbReference>
<gene>
    <name evidence="3" type="ORF">FXB38_10290</name>
</gene>
<organism evidence="3 4">
    <name type="scientific">Bradyrhizobium cytisi</name>
    <dbReference type="NCBI Taxonomy" id="515489"/>
    <lineage>
        <taxon>Bacteria</taxon>
        <taxon>Pseudomonadati</taxon>
        <taxon>Pseudomonadota</taxon>
        <taxon>Alphaproteobacteria</taxon>
        <taxon>Hyphomicrobiales</taxon>
        <taxon>Nitrobacteraceae</taxon>
        <taxon>Bradyrhizobium</taxon>
    </lineage>
</organism>
<dbReference type="InterPro" id="IPR028994">
    <property type="entry name" value="Integrin_alpha_N"/>
</dbReference>
<keyword evidence="4" id="KW-1185">Reference proteome</keyword>
<dbReference type="InterPro" id="IPR013517">
    <property type="entry name" value="FG-GAP"/>
</dbReference>
<dbReference type="Gene3D" id="2.130.10.130">
    <property type="entry name" value="Integrin alpha, N-terminal"/>
    <property type="match status" value="2"/>
</dbReference>